<protein>
    <submittedName>
        <fullName evidence="2">Uncharacterized protein</fullName>
    </submittedName>
</protein>
<name>A0A9Q9EQ77_9PEZI</name>
<proteinExistence type="predicted"/>
<evidence type="ECO:0000313" key="2">
    <source>
        <dbReference type="EMBL" id="USW59536.1"/>
    </source>
</evidence>
<reference evidence="2" key="1">
    <citation type="submission" date="2022-06" db="EMBL/GenBank/DDBJ databases">
        <title>Complete genome sequences of two strains of the flax pathogen Septoria linicola.</title>
        <authorList>
            <person name="Lapalu N."/>
            <person name="Simon A."/>
            <person name="Demenou B."/>
            <person name="Paumier D."/>
            <person name="Guillot M.-P."/>
            <person name="Gout L."/>
            <person name="Valade R."/>
        </authorList>
    </citation>
    <scope>NUCLEOTIDE SEQUENCE</scope>
    <source>
        <strain evidence="2">SE15195</strain>
    </source>
</reference>
<dbReference type="EMBL" id="CP099429">
    <property type="protein sequence ID" value="USW59536.1"/>
    <property type="molecule type" value="Genomic_DNA"/>
</dbReference>
<sequence length="314" mass="33838">MVAAIRIFESDGRSSRSRQHHSKEIHVRSEPLSGTGSLVTGTATAVLDPMAHNANDVRSYPMSAQPPTSTFNQVGKLSRFHAPIFHPTVMGTDPHCVVVVATIHLQHSFVQDEDLRGKSQEGFQKWLNFVRSASKTWPIVAAMADNLEAVNRSVTSCAQSNDAGEGGQRSWSVDSCLLARLLLYETAGQRNHEPDCSFRSATLIPKAGNLHDEKTLSAASNLMGSKGIHGHPSVPKDSVLTAPSCTDGTRWNDIADHNLFANVAPAANGLEELYKGRSLADFDSTGDGVNIHLPATGSNESLDNWFNSNLASLT</sequence>
<organism evidence="2 3">
    <name type="scientific">Septoria linicola</name>
    <dbReference type="NCBI Taxonomy" id="215465"/>
    <lineage>
        <taxon>Eukaryota</taxon>
        <taxon>Fungi</taxon>
        <taxon>Dikarya</taxon>
        <taxon>Ascomycota</taxon>
        <taxon>Pezizomycotina</taxon>
        <taxon>Dothideomycetes</taxon>
        <taxon>Dothideomycetidae</taxon>
        <taxon>Mycosphaerellales</taxon>
        <taxon>Mycosphaerellaceae</taxon>
        <taxon>Septoria</taxon>
    </lineage>
</organism>
<evidence type="ECO:0000256" key="1">
    <source>
        <dbReference type="SAM" id="MobiDB-lite"/>
    </source>
</evidence>
<feature type="region of interest" description="Disordered" evidence="1">
    <location>
        <begin position="9"/>
        <end position="34"/>
    </location>
</feature>
<keyword evidence="3" id="KW-1185">Reference proteome</keyword>
<evidence type="ECO:0000313" key="3">
    <source>
        <dbReference type="Proteomes" id="UP001056384"/>
    </source>
</evidence>
<gene>
    <name evidence="2" type="ORF">Slin15195_G128550</name>
</gene>
<dbReference type="Proteomes" id="UP001056384">
    <property type="component" value="Chromosome 12"/>
</dbReference>
<dbReference type="AlphaFoldDB" id="A0A9Q9EQ77"/>
<accession>A0A9Q9EQ77</accession>